<evidence type="ECO:0000256" key="1">
    <source>
        <dbReference type="SAM" id="MobiDB-lite"/>
    </source>
</evidence>
<dbReference type="EMBL" id="CP036263">
    <property type="protein sequence ID" value="QDS97680.1"/>
    <property type="molecule type" value="Genomic_DNA"/>
</dbReference>
<reference evidence="2 3" key="1">
    <citation type="submission" date="2019-02" db="EMBL/GenBank/DDBJ databases">
        <title>Deep-cultivation of Planctomycetes and their phenomic and genomic characterization uncovers novel biology.</title>
        <authorList>
            <person name="Wiegand S."/>
            <person name="Jogler M."/>
            <person name="Boedeker C."/>
            <person name="Pinto D."/>
            <person name="Vollmers J."/>
            <person name="Rivas-Marin E."/>
            <person name="Kohn T."/>
            <person name="Peeters S.H."/>
            <person name="Heuer A."/>
            <person name="Rast P."/>
            <person name="Oberbeckmann S."/>
            <person name="Bunk B."/>
            <person name="Jeske O."/>
            <person name="Meyerdierks A."/>
            <person name="Storesund J.E."/>
            <person name="Kallscheuer N."/>
            <person name="Luecker S."/>
            <person name="Lage O.M."/>
            <person name="Pohl T."/>
            <person name="Merkel B.J."/>
            <person name="Hornburger P."/>
            <person name="Mueller R.-W."/>
            <person name="Bruemmer F."/>
            <person name="Labrenz M."/>
            <person name="Spormann A.M."/>
            <person name="Op den Camp H."/>
            <person name="Overmann J."/>
            <person name="Amann R."/>
            <person name="Jetten M.S.M."/>
            <person name="Mascher T."/>
            <person name="Medema M.H."/>
            <person name="Devos D.P."/>
            <person name="Kaster A.-K."/>
            <person name="Ovreas L."/>
            <person name="Rohde M."/>
            <person name="Galperin M.Y."/>
            <person name="Jogler C."/>
        </authorList>
    </citation>
    <scope>NUCLEOTIDE SEQUENCE [LARGE SCALE GENOMIC DNA]</scope>
    <source>
        <strain evidence="2 3">HG15A2</strain>
    </source>
</reference>
<evidence type="ECO:0008006" key="4">
    <source>
        <dbReference type="Google" id="ProtNLM"/>
    </source>
</evidence>
<sequence length="920" mass="103561">MVDLQLREEFKGKRLKGTTVDFTNQSKTGALQRDAADFLRITYPSHDLLKTIEATGPGQSRPLALIGSRGQGKSHLMAALYHLCKNPEVGREWLDQWADVLKNPKLAELGLREDCHVIAESMHLQRYQYLWDVIFENHPKGEVFREIWERMGDKKTNVPSYDLMYDMFKEQPTMLIVDEFQTWYEGLTNTKQYPRRNWAFIFIQILSEIAQKHPELLVLAVSVREGSSDAYQQVRRVNPVDVDFKGPYAKRDRQRLLLYRIFENRMQAHEDDIKLIIENHLSEYFRLGNVPQQEQEKKTADFVESWPFAPHLLQLLDDQVLVATDAQEARDLIKILVDLFKNHEPQDAIITAADFSLTSEKSAVGSLLDSVANQEHKDLREKAQRNLEVVLAAVPNAKNAVPHAEEIISSLWLRSLNVEQLRGSEPETLQIDITRANKIDDNAFEVELANIVDNSFNIHQVGGRLIFRQEENARAKLLSYAKNDKLFKEGEHAGQGLEHLAKEIRAVLGGDESVSAKHRIVVLKTMWNNAPWSEFEENQGPKAWDDKRLTTVVIPELPEKHAEALGKWLKEHLQDSRNTIRFLLPQKGTGNVYYDRDLVILARAVYLANEWHKNDTKAGYAELARTFRKDELIPKIRSRFDRLCVLSEWNYAEPAKCIFEESKIDKQGDKIPEEIDRIVREEMFIPEEFEEYVAMFASDNESVGKLLKDLREPRPHGKPCIPWLGETELKERVEKLCADGVIALNIRGTRLMQAKPGEDFETAWRRMKGQLPTGTHLNDTTIQKPDSSAASGGKPIVTETGGATGTPEPGTDPISGGLFGGGTPDATGTGEPQPGTDPTGSGTAGVGTGTAVPTTSHSAPATSALNLLGQIEDWGINPGTPVTNVRVSVGQMTGAQLQKLIKDLPDGVTYSLELEKEADN</sequence>
<dbReference type="RefSeq" id="WP_145058248.1">
    <property type="nucleotide sequence ID" value="NZ_CP036263.1"/>
</dbReference>
<evidence type="ECO:0000313" key="2">
    <source>
        <dbReference type="EMBL" id="QDS97680.1"/>
    </source>
</evidence>
<dbReference type="SUPFAM" id="SSF52540">
    <property type="entry name" value="P-loop containing nucleoside triphosphate hydrolases"/>
    <property type="match status" value="1"/>
</dbReference>
<evidence type="ECO:0000313" key="3">
    <source>
        <dbReference type="Proteomes" id="UP000319852"/>
    </source>
</evidence>
<dbReference type="KEGG" id="amob:HG15A2_09440"/>
<dbReference type="AlphaFoldDB" id="A0A517MS16"/>
<name>A0A517MS16_9BACT</name>
<dbReference type="Proteomes" id="UP000319852">
    <property type="component" value="Chromosome"/>
</dbReference>
<protein>
    <recommendedName>
        <fullName evidence="4">DUF499 domain-containing protein</fullName>
    </recommendedName>
</protein>
<gene>
    <name evidence="2" type="ORF">HG15A2_09440</name>
</gene>
<dbReference type="OrthoDB" id="9757917at2"/>
<proteinExistence type="predicted"/>
<feature type="compositionally biased region" description="Polar residues" evidence="1">
    <location>
        <begin position="772"/>
        <end position="790"/>
    </location>
</feature>
<feature type="compositionally biased region" description="Low complexity" evidence="1">
    <location>
        <begin position="798"/>
        <end position="811"/>
    </location>
</feature>
<organism evidence="2 3">
    <name type="scientific">Adhaeretor mobilis</name>
    <dbReference type="NCBI Taxonomy" id="1930276"/>
    <lineage>
        <taxon>Bacteria</taxon>
        <taxon>Pseudomonadati</taxon>
        <taxon>Planctomycetota</taxon>
        <taxon>Planctomycetia</taxon>
        <taxon>Pirellulales</taxon>
        <taxon>Lacipirellulaceae</taxon>
        <taxon>Adhaeretor</taxon>
    </lineage>
</organism>
<dbReference type="InterPro" id="IPR007555">
    <property type="entry name" value="DUF499"/>
</dbReference>
<dbReference type="Pfam" id="PF04465">
    <property type="entry name" value="DUF499"/>
    <property type="match status" value="1"/>
</dbReference>
<feature type="region of interest" description="Disordered" evidence="1">
    <location>
        <begin position="771"/>
        <end position="858"/>
    </location>
</feature>
<keyword evidence="3" id="KW-1185">Reference proteome</keyword>
<accession>A0A517MS16</accession>
<dbReference type="InterPro" id="IPR027417">
    <property type="entry name" value="P-loop_NTPase"/>
</dbReference>